<name>A0A1M2VR64_TRAPU</name>
<dbReference type="AlphaFoldDB" id="A0A1M2VR64"/>
<accession>A0A1M2VR64</accession>
<proteinExistence type="predicted"/>
<keyword evidence="1" id="KW-0812">Transmembrane</keyword>
<protein>
    <submittedName>
        <fullName evidence="2">Uncharacterized protein</fullName>
    </submittedName>
</protein>
<dbReference type="Proteomes" id="UP000184267">
    <property type="component" value="Unassembled WGS sequence"/>
</dbReference>
<dbReference type="EMBL" id="MNAD01000820">
    <property type="protein sequence ID" value="OJT10056.1"/>
    <property type="molecule type" value="Genomic_DNA"/>
</dbReference>
<dbReference type="OMA" id="TRTISLM"/>
<evidence type="ECO:0000256" key="1">
    <source>
        <dbReference type="SAM" id="Phobius"/>
    </source>
</evidence>
<keyword evidence="1" id="KW-0472">Membrane</keyword>
<feature type="transmembrane region" description="Helical" evidence="1">
    <location>
        <begin position="118"/>
        <end position="137"/>
    </location>
</feature>
<keyword evidence="3" id="KW-1185">Reference proteome</keyword>
<evidence type="ECO:0000313" key="2">
    <source>
        <dbReference type="EMBL" id="OJT10056.1"/>
    </source>
</evidence>
<organism evidence="2 3">
    <name type="scientific">Trametes pubescens</name>
    <name type="common">White-rot fungus</name>
    <dbReference type="NCBI Taxonomy" id="154538"/>
    <lineage>
        <taxon>Eukaryota</taxon>
        <taxon>Fungi</taxon>
        <taxon>Dikarya</taxon>
        <taxon>Basidiomycota</taxon>
        <taxon>Agaricomycotina</taxon>
        <taxon>Agaricomycetes</taxon>
        <taxon>Polyporales</taxon>
        <taxon>Polyporaceae</taxon>
        <taxon>Trametes</taxon>
    </lineage>
</organism>
<reference evidence="2 3" key="1">
    <citation type="submission" date="2016-10" db="EMBL/GenBank/DDBJ databases">
        <title>Genome sequence of the basidiomycete white-rot fungus Trametes pubescens.</title>
        <authorList>
            <person name="Makela M.R."/>
            <person name="Granchi Z."/>
            <person name="Peng M."/>
            <person name="De Vries R.P."/>
            <person name="Grigoriev I."/>
            <person name="Riley R."/>
            <person name="Hilden K."/>
        </authorList>
    </citation>
    <scope>NUCLEOTIDE SEQUENCE [LARGE SCALE GENOMIC DNA]</scope>
    <source>
        <strain evidence="2 3">FBCC735</strain>
    </source>
</reference>
<sequence length="204" mass="22764">MPPYLVFIGFSLSAGYYGIKNPHWVQVKNGLYCGLMHGRFEMLAVPIFCGTLVLIIIGFELATIVRYFKGRRLIKKVFPLVDRKEPSLSPWCRAALFLIYAALTLGVCIMELKQDASVFGYMIQAALPLAAFLIFGLQKDIILTWFFMNRKNKWTPEEPAIRISGEPGRITRTISLMSNTTIDSTTPIATHPSSSLSHGCGSIV</sequence>
<comment type="caution">
    <text evidence="2">The sequence shown here is derived from an EMBL/GenBank/DDBJ whole genome shotgun (WGS) entry which is preliminary data.</text>
</comment>
<gene>
    <name evidence="2" type="ORF">TRAPUB_13412</name>
</gene>
<dbReference type="STRING" id="154538.A0A1M2VR64"/>
<evidence type="ECO:0000313" key="3">
    <source>
        <dbReference type="Proteomes" id="UP000184267"/>
    </source>
</evidence>
<keyword evidence="1" id="KW-1133">Transmembrane helix</keyword>
<feature type="transmembrane region" description="Helical" evidence="1">
    <location>
        <begin position="88"/>
        <end position="112"/>
    </location>
</feature>
<dbReference type="OrthoDB" id="3046318at2759"/>
<feature type="transmembrane region" description="Helical" evidence="1">
    <location>
        <begin position="44"/>
        <end position="68"/>
    </location>
</feature>